<organism evidence="3 4">
    <name type="scientific">Chenggangzhangella methanolivorans</name>
    <dbReference type="NCBI Taxonomy" id="1437009"/>
    <lineage>
        <taxon>Bacteria</taxon>
        <taxon>Pseudomonadati</taxon>
        <taxon>Pseudomonadota</taxon>
        <taxon>Alphaproteobacteria</taxon>
        <taxon>Hyphomicrobiales</taxon>
        <taxon>Methylopilaceae</taxon>
        <taxon>Chenggangzhangella</taxon>
    </lineage>
</organism>
<protein>
    <submittedName>
        <fullName evidence="3">Uncharacterized protein</fullName>
    </submittedName>
</protein>
<evidence type="ECO:0000256" key="1">
    <source>
        <dbReference type="SAM" id="Coils"/>
    </source>
</evidence>
<proteinExistence type="predicted"/>
<feature type="region of interest" description="Disordered" evidence="2">
    <location>
        <begin position="36"/>
        <end position="56"/>
    </location>
</feature>
<dbReference type="KEGG" id="cmet:K6K41_01035"/>
<name>A0A9E6RBX6_9HYPH</name>
<sequence>MSELIESRLDEMASKIAILEEEIVGLKKRVKIARRQARKATGAGAGGKKKKKADAE</sequence>
<evidence type="ECO:0000313" key="3">
    <source>
        <dbReference type="EMBL" id="QZO00388.1"/>
    </source>
</evidence>
<dbReference type="AlphaFoldDB" id="A0A9E6RBX6"/>
<evidence type="ECO:0000256" key="2">
    <source>
        <dbReference type="SAM" id="MobiDB-lite"/>
    </source>
</evidence>
<feature type="coiled-coil region" evidence="1">
    <location>
        <begin position="2"/>
        <end position="36"/>
    </location>
</feature>
<feature type="compositionally biased region" description="Basic residues" evidence="2">
    <location>
        <begin position="47"/>
        <end position="56"/>
    </location>
</feature>
<gene>
    <name evidence="3" type="ORF">K6K41_01035</name>
</gene>
<dbReference type="RefSeq" id="WP_261403583.1">
    <property type="nucleotide sequence ID" value="NZ_CP081869.1"/>
</dbReference>
<keyword evidence="4" id="KW-1185">Reference proteome</keyword>
<accession>A0A9E6RBX6</accession>
<reference evidence="3" key="1">
    <citation type="submission" date="2021-08" db="EMBL/GenBank/DDBJ databases">
        <authorList>
            <person name="Zhang H."/>
            <person name="Xu M."/>
            <person name="Yu Z."/>
            <person name="Yang L."/>
            <person name="Cai Y."/>
        </authorList>
    </citation>
    <scope>NUCLEOTIDE SEQUENCE</scope>
    <source>
        <strain evidence="3">CHL1</strain>
    </source>
</reference>
<keyword evidence="1" id="KW-0175">Coiled coil</keyword>
<evidence type="ECO:0000313" key="4">
    <source>
        <dbReference type="Proteomes" id="UP000825701"/>
    </source>
</evidence>
<dbReference type="EMBL" id="CP081869">
    <property type="protein sequence ID" value="QZO00388.1"/>
    <property type="molecule type" value="Genomic_DNA"/>
</dbReference>
<dbReference type="Proteomes" id="UP000825701">
    <property type="component" value="Chromosome"/>
</dbReference>